<protein>
    <recommendedName>
        <fullName evidence="3">RRM domain-containing protein</fullName>
    </recommendedName>
</protein>
<evidence type="ECO:0000256" key="2">
    <source>
        <dbReference type="SAM" id="MobiDB-lite"/>
    </source>
</evidence>
<keyword evidence="1" id="KW-0694">RNA-binding</keyword>
<dbReference type="CDD" id="cd00590">
    <property type="entry name" value="RRM_SF"/>
    <property type="match status" value="1"/>
</dbReference>
<dbReference type="PROSITE" id="PS50102">
    <property type="entry name" value="RRM"/>
    <property type="match status" value="1"/>
</dbReference>
<sequence length="560" mass="61338">MISTGRFQPSSCNSKSLFTTPSLSFAFKAQLGLASSTSSLPTTIFKNNLFPSSVQQSHHARLRFAVVHVQKSRKFGLQSLRKKRKGGNQLLEMEDSDDEVDGEDEELDLDMDGEDENDEGMMVPFGKMKKWLEKKPPGFGEGKVYDTPIEDQLLDEMQAQVENATKLQNDAAKPNPQPKNNKAADMVPVGFRVRLTNLPKKKNVHRDLSAAFKLVPGLLSINPAVSGNKKTKDPICKGFAFVHFKSEKDATRFVETFSSQSITFGKVQKQIKCELVNSQGPDSDEEQPKTAPRLTAPRLNALKPVTVNFIARGPKPATDPTPKTSTDNFTDPQLTVSTLGNQKVDSDLDESSLDTLEGIVSDEYDGSDFEILGPELEDFVENLETSTVSDIGGDYIDPQLTVSALGDQKVDSDLDDFSLDTLEETVSDEYDGPDVEILGPELENFVENLKTCTVSDLNGGGSDSIEELRIESESLADLSPSKQSVAKSKKEKVPRQKQAVKGKVEGSPKKKVTVKEKAAKVPKLVITGSSKRLKVKEKAVLNDVFSKYGLNPALASKEDS</sequence>
<keyword evidence="5" id="KW-1185">Reference proteome</keyword>
<reference evidence="4 5" key="1">
    <citation type="journal article" date="2023" name="G3 (Bethesda)">
        <title>A chromosome-length genome assembly and annotation of blackberry (Rubus argutus, cv. 'Hillquist').</title>
        <authorList>
            <person name="Bruna T."/>
            <person name="Aryal R."/>
            <person name="Dudchenko O."/>
            <person name="Sargent D.J."/>
            <person name="Mead D."/>
            <person name="Buti M."/>
            <person name="Cavallini A."/>
            <person name="Hytonen T."/>
            <person name="Andres J."/>
            <person name="Pham M."/>
            <person name="Weisz D."/>
            <person name="Mascagni F."/>
            <person name="Usai G."/>
            <person name="Natali L."/>
            <person name="Bassil N."/>
            <person name="Fernandez G.E."/>
            <person name="Lomsadze A."/>
            <person name="Armour M."/>
            <person name="Olukolu B."/>
            <person name="Poorten T."/>
            <person name="Britton C."/>
            <person name="Davik J."/>
            <person name="Ashrafi H."/>
            <person name="Aiden E.L."/>
            <person name="Borodovsky M."/>
            <person name="Worthington M."/>
        </authorList>
    </citation>
    <scope>NUCLEOTIDE SEQUENCE [LARGE SCALE GENOMIC DNA]</scope>
    <source>
        <strain evidence="4">PI 553951</strain>
    </source>
</reference>
<feature type="region of interest" description="Disordered" evidence="2">
    <location>
        <begin position="479"/>
        <end position="513"/>
    </location>
</feature>
<name>A0AAW1XIC9_RUBAR</name>
<feature type="domain" description="RRM" evidence="3">
    <location>
        <begin position="191"/>
        <end position="278"/>
    </location>
</feature>
<feature type="region of interest" description="Disordered" evidence="2">
    <location>
        <begin position="311"/>
        <end position="333"/>
    </location>
</feature>
<evidence type="ECO:0000313" key="4">
    <source>
        <dbReference type="EMBL" id="KAK9935548.1"/>
    </source>
</evidence>
<dbReference type="Proteomes" id="UP001457282">
    <property type="component" value="Unassembled WGS sequence"/>
</dbReference>
<gene>
    <name evidence="4" type="ORF">M0R45_022647</name>
</gene>
<feature type="compositionally biased region" description="Basic and acidic residues" evidence="2">
    <location>
        <begin position="502"/>
        <end position="513"/>
    </location>
</feature>
<feature type="region of interest" description="Disordered" evidence="2">
    <location>
        <begin position="84"/>
        <end position="118"/>
    </location>
</feature>
<dbReference type="AlphaFoldDB" id="A0AAW1XIC9"/>
<comment type="caution">
    <text evidence="4">The sequence shown here is derived from an EMBL/GenBank/DDBJ whole genome shotgun (WGS) entry which is preliminary data.</text>
</comment>
<evidence type="ECO:0000313" key="5">
    <source>
        <dbReference type="Proteomes" id="UP001457282"/>
    </source>
</evidence>
<accession>A0AAW1XIC9</accession>
<dbReference type="InterPro" id="IPR035979">
    <property type="entry name" value="RBD_domain_sf"/>
</dbReference>
<feature type="compositionally biased region" description="Polar residues" evidence="2">
    <location>
        <begin position="321"/>
        <end position="333"/>
    </location>
</feature>
<evidence type="ECO:0000256" key="1">
    <source>
        <dbReference type="PROSITE-ProRule" id="PRU00176"/>
    </source>
</evidence>
<dbReference type="EMBL" id="JBEDUW010000004">
    <property type="protein sequence ID" value="KAK9935548.1"/>
    <property type="molecule type" value="Genomic_DNA"/>
</dbReference>
<dbReference type="InterPro" id="IPR012677">
    <property type="entry name" value="Nucleotide-bd_a/b_plait_sf"/>
</dbReference>
<dbReference type="PANTHER" id="PTHR37200">
    <property type="entry name" value="RNA-BINDING (RRM/RBD/RNP MOTIFS) FAMILY PROTEIN"/>
    <property type="match status" value="1"/>
</dbReference>
<dbReference type="GO" id="GO:0003723">
    <property type="term" value="F:RNA binding"/>
    <property type="evidence" value="ECO:0007669"/>
    <property type="project" value="UniProtKB-UniRule"/>
</dbReference>
<dbReference type="PANTHER" id="PTHR37200:SF1">
    <property type="entry name" value="RNA-BINDING (RRM_RBD_RNP MOTIFS) FAMILY PROTEIN"/>
    <property type="match status" value="1"/>
</dbReference>
<evidence type="ECO:0000259" key="3">
    <source>
        <dbReference type="PROSITE" id="PS50102"/>
    </source>
</evidence>
<dbReference type="Gene3D" id="3.30.70.330">
    <property type="match status" value="1"/>
</dbReference>
<dbReference type="SUPFAM" id="SSF54928">
    <property type="entry name" value="RNA-binding domain, RBD"/>
    <property type="match status" value="1"/>
</dbReference>
<proteinExistence type="predicted"/>
<organism evidence="4 5">
    <name type="scientific">Rubus argutus</name>
    <name type="common">Southern blackberry</name>
    <dbReference type="NCBI Taxonomy" id="59490"/>
    <lineage>
        <taxon>Eukaryota</taxon>
        <taxon>Viridiplantae</taxon>
        <taxon>Streptophyta</taxon>
        <taxon>Embryophyta</taxon>
        <taxon>Tracheophyta</taxon>
        <taxon>Spermatophyta</taxon>
        <taxon>Magnoliopsida</taxon>
        <taxon>eudicotyledons</taxon>
        <taxon>Gunneridae</taxon>
        <taxon>Pentapetalae</taxon>
        <taxon>rosids</taxon>
        <taxon>fabids</taxon>
        <taxon>Rosales</taxon>
        <taxon>Rosaceae</taxon>
        <taxon>Rosoideae</taxon>
        <taxon>Rosoideae incertae sedis</taxon>
        <taxon>Rubus</taxon>
    </lineage>
</organism>
<dbReference type="InterPro" id="IPR000504">
    <property type="entry name" value="RRM_dom"/>
</dbReference>
<feature type="compositionally biased region" description="Acidic residues" evidence="2">
    <location>
        <begin position="92"/>
        <end position="118"/>
    </location>
</feature>